<dbReference type="Pfam" id="PF00072">
    <property type="entry name" value="Response_reg"/>
    <property type="match status" value="1"/>
</dbReference>
<gene>
    <name evidence="8" type="ORF">ACFOOR_14080</name>
</gene>
<dbReference type="SMART" id="SM00421">
    <property type="entry name" value="HTH_LUXR"/>
    <property type="match status" value="1"/>
</dbReference>
<proteinExistence type="predicted"/>
<dbReference type="InterPro" id="IPR039420">
    <property type="entry name" value="WalR-like"/>
</dbReference>
<evidence type="ECO:0000313" key="8">
    <source>
        <dbReference type="EMBL" id="MFC2927233.1"/>
    </source>
</evidence>
<dbReference type="SMART" id="SM00448">
    <property type="entry name" value="REC"/>
    <property type="match status" value="1"/>
</dbReference>
<evidence type="ECO:0000256" key="1">
    <source>
        <dbReference type="ARBA" id="ARBA00022553"/>
    </source>
</evidence>
<dbReference type="PRINTS" id="PR00038">
    <property type="entry name" value="HTHLUXR"/>
</dbReference>
<feature type="domain" description="Response regulatory" evidence="7">
    <location>
        <begin position="7"/>
        <end position="122"/>
    </location>
</feature>
<dbReference type="InterPro" id="IPR001789">
    <property type="entry name" value="Sig_transdc_resp-reg_receiver"/>
</dbReference>
<dbReference type="Proteomes" id="UP001595379">
    <property type="component" value="Unassembled WGS sequence"/>
</dbReference>
<keyword evidence="4" id="KW-0804">Transcription</keyword>
<dbReference type="PANTHER" id="PTHR43214:SF41">
    <property type="entry name" value="NITRATE_NITRITE RESPONSE REGULATOR PROTEIN NARP"/>
    <property type="match status" value="1"/>
</dbReference>
<dbReference type="Pfam" id="PF00196">
    <property type="entry name" value="GerE"/>
    <property type="match status" value="1"/>
</dbReference>
<dbReference type="RefSeq" id="WP_343163222.1">
    <property type="nucleotide sequence ID" value="NZ_JBHRSV010000028.1"/>
</dbReference>
<dbReference type="PROSITE" id="PS50043">
    <property type="entry name" value="HTH_LUXR_2"/>
    <property type="match status" value="1"/>
</dbReference>
<keyword evidence="3" id="KW-0238">DNA-binding</keyword>
<dbReference type="EMBL" id="JBHRSV010000028">
    <property type="protein sequence ID" value="MFC2927233.1"/>
    <property type="molecule type" value="Genomic_DNA"/>
</dbReference>
<reference evidence="9" key="1">
    <citation type="journal article" date="2019" name="Int. J. Syst. Evol. Microbiol.">
        <title>The Global Catalogue of Microorganisms (GCM) 10K type strain sequencing project: providing services to taxonomists for standard genome sequencing and annotation.</title>
        <authorList>
            <consortium name="The Broad Institute Genomics Platform"/>
            <consortium name="The Broad Institute Genome Sequencing Center for Infectious Disease"/>
            <person name="Wu L."/>
            <person name="Ma J."/>
        </authorList>
    </citation>
    <scope>NUCLEOTIDE SEQUENCE [LARGE SCALE GENOMIC DNA]</scope>
    <source>
        <strain evidence="9">KCTC 52487</strain>
    </source>
</reference>
<dbReference type="Gene3D" id="3.40.50.2300">
    <property type="match status" value="1"/>
</dbReference>
<dbReference type="PANTHER" id="PTHR43214">
    <property type="entry name" value="TWO-COMPONENT RESPONSE REGULATOR"/>
    <property type="match status" value="1"/>
</dbReference>
<dbReference type="CDD" id="cd06170">
    <property type="entry name" value="LuxR_C_like"/>
    <property type="match status" value="1"/>
</dbReference>
<dbReference type="CDD" id="cd17535">
    <property type="entry name" value="REC_NarL-like"/>
    <property type="match status" value="1"/>
</dbReference>
<feature type="modified residue" description="4-aspartylphosphate" evidence="5">
    <location>
        <position position="58"/>
    </location>
</feature>
<evidence type="ECO:0000256" key="2">
    <source>
        <dbReference type="ARBA" id="ARBA00023015"/>
    </source>
</evidence>
<keyword evidence="2" id="KW-0805">Transcription regulation</keyword>
<comment type="caution">
    <text evidence="8">The sequence shown here is derived from an EMBL/GenBank/DDBJ whole genome shotgun (WGS) entry which is preliminary data.</text>
</comment>
<dbReference type="InterPro" id="IPR058245">
    <property type="entry name" value="NreC/VraR/RcsB-like_REC"/>
</dbReference>
<dbReference type="PROSITE" id="PS50110">
    <property type="entry name" value="RESPONSE_REGULATORY"/>
    <property type="match status" value="1"/>
</dbReference>
<dbReference type="SUPFAM" id="SSF46894">
    <property type="entry name" value="C-terminal effector domain of the bipartite response regulators"/>
    <property type="match status" value="1"/>
</dbReference>
<keyword evidence="9" id="KW-1185">Reference proteome</keyword>
<dbReference type="InterPro" id="IPR016032">
    <property type="entry name" value="Sig_transdc_resp-reg_C-effctor"/>
</dbReference>
<organism evidence="8 9">
    <name type="scientific">Hyphobacterium vulgare</name>
    <dbReference type="NCBI Taxonomy" id="1736751"/>
    <lineage>
        <taxon>Bacteria</taxon>
        <taxon>Pseudomonadati</taxon>
        <taxon>Pseudomonadota</taxon>
        <taxon>Alphaproteobacteria</taxon>
        <taxon>Maricaulales</taxon>
        <taxon>Maricaulaceae</taxon>
        <taxon>Hyphobacterium</taxon>
    </lineage>
</organism>
<dbReference type="SUPFAM" id="SSF52172">
    <property type="entry name" value="CheY-like"/>
    <property type="match status" value="1"/>
</dbReference>
<evidence type="ECO:0000256" key="4">
    <source>
        <dbReference type="ARBA" id="ARBA00023163"/>
    </source>
</evidence>
<evidence type="ECO:0000313" key="9">
    <source>
        <dbReference type="Proteomes" id="UP001595379"/>
    </source>
</evidence>
<dbReference type="InterPro" id="IPR011006">
    <property type="entry name" value="CheY-like_superfamily"/>
</dbReference>
<protein>
    <submittedName>
        <fullName evidence="8">Response regulator</fullName>
    </submittedName>
</protein>
<sequence>MIGAQPRIAIVEDDDALRLFLAGIIENSSEFALAFVCGTRAEACEGLREGGVDLCLVDLGLPDGSGVDVIRAAKAGGQTRALVLSVLGDRVTVMQALAAGADGYLLKSGRPDIILKEIRETLSGMAPVSPQVAAYLVDLVRPSPSSQSSGQPELSEREVAVLELFSRGMSYRETAELLAISVNTVSDHVRKIYSKLSVHSRNEAVFEAQSLGLIGARAGVRPEPKPE</sequence>
<feature type="domain" description="HTH luxR-type" evidence="6">
    <location>
        <begin position="147"/>
        <end position="212"/>
    </location>
</feature>
<accession>A0ABV7A0T9</accession>
<evidence type="ECO:0000259" key="6">
    <source>
        <dbReference type="PROSITE" id="PS50043"/>
    </source>
</evidence>
<evidence type="ECO:0000256" key="5">
    <source>
        <dbReference type="PROSITE-ProRule" id="PRU00169"/>
    </source>
</evidence>
<name>A0ABV7A0T9_9PROT</name>
<dbReference type="InterPro" id="IPR000792">
    <property type="entry name" value="Tscrpt_reg_LuxR_C"/>
</dbReference>
<evidence type="ECO:0000259" key="7">
    <source>
        <dbReference type="PROSITE" id="PS50110"/>
    </source>
</evidence>
<evidence type="ECO:0000256" key="3">
    <source>
        <dbReference type="ARBA" id="ARBA00023125"/>
    </source>
</evidence>
<keyword evidence="1 5" id="KW-0597">Phosphoprotein</keyword>